<feature type="domain" description="Pyridoxamine 5'-phosphate oxidase N-terminal" evidence="1">
    <location>
        <begin position="5"/>
        <end position="122"/>
    </location>
</feature>
<dbReference type="InterPro" id="IPR011576">
    <property type="entry name" value="Pyridox_Oxase_N"/>
</dbReference>
<reference evidence="2 3" key="1">
    <citation type="journal article" date="2006" name="Proc. Natl. Acad. Sci. U.S.A.">
        <title>Genomic analysis of the uncultivated marine crenarchaeote Cenarchaeum symbiosum.</title>
        <authorList>
            <person name="Hallam S.J."/>
            <person name="Konstantinidis K.T."/>
            <person name="Putnam N."/>
            <person name="Schleper C."/>
            <person name="Watanabe Y."/>
            <person name="Sugahara J."/>
            <person name="Preston C."/>
            <person name="de la Torre J."/>
            <person name="Richardson P.M."/>
            <person name="DeLong E.F."/>
        </authorList>
    </citation>
    <scope>NUCLEOTIDE SEQUENCE [LARGE SCALE GENOMIC DNA]</scope>
    <source>
        <strain evidence="3">A</strain>
    </source>
</reference>
<dbReference type="AlphaFoldDB" id="A0RWS0"/>
<accession>A0RWS0</accession>
<dbReference type="EMBL" id="DP000238">
    <property type="protein sequence ID" value="ABK77787.1"/>
    <property type="molecule type" value="Genomic_DNA"/>
</dbReference>
<organism evidence="2 3">
    <name type="scientific">Cenarchaeum symbiosum (strain A)</name>
    <dbReference type="NCBI Taxonomy" id="414004"/>
    <lineage>
        <taxon>Archaea</taxon>
        <taxon>Nitrososphaerota</taxon>
        <taxon>Candidatus Cenarchaeales</taxon>
        <taxon>Candidatus Cenarchaeaceae</taxon>
        <taxon>Candidatus Cenarchaeum</taxon>
    </lineage>
</organism>
<name>A0RWS0_CENSY</name>
<proteinExistence type="predicted"/>
<dbReference type="SUPFAM" id="SSF50475">
    <property type="entry name" value="FMN-binding split barrel"/>
    <property type="match status" value="1"/>
</dbReference>
<dbReference type="Pfam" id="PF01243">
    <property type="entry name" value="PNPOx_N"/>
    <property type="match status" value="1"/>
</dbReference>
<dbReference type="PANTHER" id="PTHR40660">
    <property type="entry name" value="5'-PHOSPHATE OXIDASE PUTATIVE DOMAIN-CONTAINING PROTEIN-RELATED"/>
    <property type="match status" value="1"/>
</dbReference>
<dbReference type="STRING" id="414004.CENSYa_1160"/>
<evidence type="ECO:0000313" key="2">
    <source>
        <dbReference type="EMBL" id="ABK77787.1"/>
    </source>
</evidence>
<protein>
    <submittedName>
        <fullName evidence="2">Flavin-nucleotide-binding protein</fullName>
    </submittedName>
</protein>
<dbReference type="Gene3D" id="2.30.110.10">
    <property type="entry name" value="Electron Transport, Fmn-binding Protein, Chain A"/>
    <property type="match status" value="1"/>
</dbReference>
<dbReference type="EnsemblBacteria" id="ABK77787">
    <property type="protein sequence ID" value="ABK77787"/>
    <property type="gene ID" value="CENSYa_1160"/>
</dbReference>
<keyword evidence="3" id="KW-1185">Reference proteome</keyword>
<sequence length="148" mass="16253">MAAISAEVKDHVNRIKMGFVATVTPDNKPSLSPKGSVIVWDEGHLAFANIRSPNTVANLRANPAIEINVVDPLLRKGYRFAGAAAVLDSGEEFETMASHFKKTGIKSEISSVVKITVDEIRDITSPLYDLGMSEEEMKSKWKKIYSES</sequence>
<evidence type="ECO:0000313" key="3">
    <source>
        <dbReference type="Proteomes" id="UP000000758"/>
    </source>
</evidence>
<evidence type="ECO:0000259" key="1">
    <source>
        <dbReference type="Pfam" id="PF01243"/>
    </source>
</evidence>
<dbReference type="Proteomes" id="UP000000758">
    <property type="component" value="Chromosome"/>
</dbReference>
<dbReference type="PANTHER" id="PTHR40660:SF1">
    <property type="entry name" value="5'-PHOSPHATE OXIDASE PUTATIVE DOMAIN-CONTAINING PROTEIN-RELATED"/>
    <property type="match status" value="1"/>
</dbReference>
<dbReference type="HOGENOM" id="CLU_118461_0_0_2"/>
<dbReference type="KEGG" id="csy:CENSYa_1160"/>
<gene>
    <name evidence="2" type="ordered locus">CENSYa_1160</name>
</gene>
<dbReference type="InterPro" id="IPR012349">
    <property type="entry name" value="Split_barrel_FMN-bd"/>
</dbReference>